<dbReference type="Proteomes" id="UP000250675">
    <property type="component" value="Unassembled WGS sequence"/>
</dbReference>
<dbReference type="InterPro" id="IPR036291">
    <property type="entry name" value="NAD(P)-bd_dom_sf"/>
</dbReference>
<proteinExistence type="predicted"/>
<evidence type="ECO:0000313" key="1">
    <source>
        <dbReference type="EMBL" id="SQC88326.1"/>
    </source>
</evidence>
<evidence type="ECO:0000313" key="4">
    <source>
        <dbReference type="Proteomes" id="UP000250675"/>
    </source>
</evidence>
<gene>
    <name evidence="3" type="ORF">NCTC5051_05690</name>
    <name evidence="2" type="ORF">NCTC5053_00285</name>
    <name evidence="1" type="ORF">NCTC9645_06471</name>
</gene>
<dbReference type="Gene3D" id="3.40.50.720">
    <property type="entry name" value="NAD(P)-binding Rossmann-like Domain"/>
    <property type="match status" value="1"/>
</dbReference>
<evidence type="ECO:0000313" key="6">
    <source>
        <dbReference type="Proteomes" id="UP000254387"/>
    </source>
</evidence>
<organism evidence="1 4">
    <name type="scientific">Klebsiella pneumoniae</name>
    <dbReference type="NCBI Taxonomy" id="573"/>
    <lineage>
        <taxon>Bacteria</taxon>
        <taxon>Pseudomonadati</taxon>
        <taxon>Pseudomonadota</taxon>
        <taxon>Gammaproteobacteria</taxon>
        <taxon>Enterobacterales</taxon>
        <taxon>Enterobacteriaceae</taxon>
        <taxon>Klebsiella/Raoultella group</taxon>
        <taxon>Klebsiella</taxon>
        <taxon>Klebsiella pneumoniae complex</taxon>
    </lineage>
</organism>
<dbReference type="SUPFAM" id="SSF51735">
    <property type="entry name" value="NAD(P)-binding Rossmann-fold domains"/>
    <property type="match status" value="1"/>
</dbReference>
<dbReference type="AlphaFoldDB" id="A0A2X3IMW1"/>
<sequence>MIGILGGFGAVGSEVARILHQWGETSLRVGGRHLQPVAWAQSCYVDVSDEESLMAFATDCRLIVNCAAPSARLSQQVANRLHAAGIPLVDAGGIDCPAALTPPVGRHPGSALFAAGALPGLSGILPVWLARKLGRVDALHCWFGVFDRFTPGGAEDYLEGVLRTPASQHTLPRRQSNVILPFFPRPVLLQPYEDEESLRVTEQLALRYSRWYLALDGEHLARALETARVLPREAAIQAVVEGATLDVAGRHAWVNFLIQVDGVRQGTSTTLTLLLRAPGIAQLTAACAAACAKWLLKSPEPVLGLAAECIDIEAFMLLFCQEQTGIDIELFDRGIEHLNEMSGGAL</sequence>
<evidence type="ECO:0008006" key="7">
    <source>
        <dbReference type="Google" id="ProtNLM"/>
    </source>
</evidence>
<evidence type="ECO:0000313" key="5">
    <source>
        <dbReference type="Proteomes" id="UP000254141"/>
    </source>
</evidence>
<dbReference type="Proteomes" id="UP000254141">
    <property type="component" value="Unassembled WGS sequence"/>
</dbReference>
<dbReference type="EMBL" id="UASO01000011">
    <property type="protein sequence ID" value="SQC88326.1"/>
    <property type="molecule type" value="Genomic_DNA"/>
</dbReference>
<evidence type="ECO:0000313" key="2">
    <source>
        <dbReference type="EMBL" id="STU78967.1"/>
    </source>
</evidence>
<accession>A0A2X3IMW1</accession>
<protein>
    <recommendedName>
        <fullName evidence="7">Saccharopine dehydrogenase</fullName>
    </recommendedName>
</protein>
<dbReference type="Proteomes" id="UP000254387">
    <property type="component" value="Unassembled WGS sequence"/>
</dbReference>
<dbReference type="EMBL" id="UGMN01000002">
    <property type="protein sequence ID" value="STU78967.1"/>
    <property type="molecule type" value="Genomic_DNA"/>
</dbReference>
<name>A0A2X3IMW1_KLEPN</name>
<dbReference type="EMBL" id="UGLU01000003">
    <property type="protein sequence ID" value="STW25896.1"/>
    <property type="molecule type" value="Genomic_DNA"/>
</dbReference>
<evidence type="ECO:0000313" key="3">
    <source>
        <dbReference type="EMBL" id="STW25896.1"/>
    </source>
</evidence>
<reference evidence="4 5" key="1">
    <citation type="submission" date="2018-06" db="EMBL/GenBank/DDBJ databases">
        <authorList>
            <consortium name="Pathogen Informatics"/>
            <person name="Doyle S."/>
        </authorList>
    </citation>
    <scope>NUCLEOTIDE SEQUENCE [LARGE SCALE GENOMIC DNA]</scope>
    <source>
        <strain evidence="3 5">NCTC5051</strain>
        <strain evidence="2 6">NCTC5053</strain>
        <strain evidence="1 4">NCTC9645</strain>
    </source>
</reference>